<dbReference type="PANTHER" id="PTHR30258:SF2">
    <property type="entry name" value="COMG OPERON PROTEIN 1"/>
    <property type="match status" value="1"/>
</dbReference>
<evidence type="ECO:0000259" key="4">
    <source>
        <dbReference type="PROSITE" id="PS00662"/>
    </source>
</evidence>
<proteinExistence type="inferred from homology"/>
<dbReference type="GO" id="GO:0016887">
    <property type="term" value="F:ATP hydrolysis activity"/>
    <property type="evidence" value="ECO:0007669"/>
    <property type="project" value="TreeGrafter"/>
</dbReference>
<keyword evidence="6" id="KW-1185">Reference proteome</keyword>
<dbReference type="Pfam" id="PF00437">
    <property type="entry name" value="T2SSE"/>
    <property type="match status" value="1"/>
</dbReference>
<dbReference type="EMBL" id="OAOP01000002">
    <property type="protein sequence ID" value="SNX67936.1"/>
    <property type="molecule type" value="Genomic_DNA"/>
</dbReference>
<dbReference type="SUPFAM" id="SSF52540">
    <property type="entry name" value="P-loop containing nucleoside triphosphate hydrolases"/>
    <property type="match status" value="1"/>
</dbReference>
<organism evidence="5 6">
    <name type="scientific">Bacillus oleivorans</name>
    <dbReference type="NCBI Taxonomy" id="1448271"/>
    <lineage>
        <taxon>Bacteria</taxon>
        <taxon>Bacillati</taxon>
        <taxon>Bacillota</taxon>
        <taxon>Bacilli</taxon>
        <taxon>Bacillales</taxon>
        <taxon>Bacillaceae</taxon>
        <taxon>Bacillus</taxon>
    </lineage>
</organism>
<dbReference type="SMART" id="SM00382">
    <property type="entry name" value="AAA"/>
    <property type="match status" value="1"/>
</dbReference>
<evidence type="ECO:0000256" key="3">
    <source>
        <dbReference type="ARBA" id="ARBA00022840"/>
    </source>
</evidence>
<accession>A0A285CLP1</accession>
<dbReference type="GO" id="GO:0005524">
    <property type="term" value="F:ATP binding"/>
    <property type="evidence" value="ECO:0007669"/>
    <property type="project" value="UniProtKB-KW"/>
</dbReference>
<keyword evidence="2" id="KW-0547">Nucleotide-binding</keyword>
<dbReference type="CDD" id="cd01129">
    <property type="entry name" value="PulE-GspE-like"/>
    <property type="match status" value="1"/>
</dbReference>
<dbReference type="PANTHER" id="PTHR30258">
    <property type="entry name" value="TYPE II SECRETION SYSTEM PROTEIN GSPE-RELATED"/>
    <property type="match status" value="1"/>
</dbReference>
<feature type="domain" description="Bacterial type II secretion system protein E" evidence="4">
    <location>
        <begin position="222"/>
        <end position="236"/>
    </location>
</feature>
<dbReference type="InterPro" id="IPR027417">
    <property type="entry name" value="P-loop_NTPase"/>
</dbReference>
<dbReference type="InterPro" id="IPR047667">
    <property type="entry name" value="ATPase_ComGA"/>
</dbReference>
<dbReference type="RefSeq" id="WP_342745869.1">
    <property type="nucleotide sequence ID" value="NZ_JBEPMQ010000013.1"/>
</dbReference>
<gene>
    <name evidence="5" type="ORF">SAMN05877753_102140</name>
</gene>
<dbReference type="PROSITE" id="PS00662">
    <property type="entry name" value="T2SP_E"/>
    <property type="match status" value="1"/>
</dbReference>
<dbReference type="Gene3D" id="3.40.50.300">
    <property type="entry name" value="P-loop containing nucleotide triphosphate hydrolases"/>
    <property type="match status" value="1"/>
</dbReference>
<sequence length="370" mass="41770">MSTENVSAGEKQRKEVDPIAMIEQQVRNLIKKALSLHASDIHIVPKEKTSKIFFRLQHILRFIQDLPHEDSSRLIAHFKFMAGLDIGEKRKPQSGAYTTVLDDLKVSLRLSTLPTSFSESLSIRILPQETAIPIEQVALFPSTTKKLISLLKHAHGLILFTGPTGSGKSTTLYTLLKHSSKWLKRNIISLEDPIEKTSSDFLQVQVNEKAGVSYASGLKAILRHDPDVIVVGEIRDEETAKVAVRAALTGHLVLTTMHTRNAKGAVTRLLELGVKDYEVEQALIAVTAQRLIQVKCPYCGRDCSIHCPFYKRKRACIFELLAGKELQKILREVKNHRNVHYRTLKEELKKGMALGFIDQEEFERWSFSVE</sequence>
<dbReference type="Gene3D" id="3.30.450.90">
    <property type="match status" value="1"/>
</dbReference>
<dbReference type="Proteomes" id="UP000219546">
    <property type="component" value="Unassembled WGS sequence"/>
</dbReference>
<name>A0A285CLP1_9BACI</name>
<evidence type="ECO:0000313" key="6">
    <source>
        <dbReference type="Proteomes" id="UP000219546"/>
    </source>
</evidence>
<evidence type="ECO:0000313" key="5">
    <source>
        <dbReference type="EMBL" id="SNX67936.1"/>
    </source>
</evidence>
<dbReference type="InterPro" id="IPR001482">
    <property type="entry name" value="T2SS/T4SS_dom"/>
</dbReference>
<evidence type="ECO:0000256" key="1">
    <source>
        <dbReference type="ARBA" id="ARBA00006611"/>
    </source>
</evidence>
<comment type="similarity">
    <text evidence="1">Belongs to the GSP E family.</text>
</comment>
<dbReference type="AlphaFoldDB" id="A0A285CLP1"/>
<protein>
    <submittedName>
        <fullName evidence="5">Competence-related pilin export protein ComGA</fullName>
    </submittedName>
</protein>
<reference evidence="5 6" key="1">
    <citation type="submission" date="2017-08" db="EMBL/GenBank/DDBJ databases">
        <authorList>
            <person name="de Groot N.N."/>
        </authorList>
    </citation>
    <scope>NUCLEOTIDE SEQUENCE [LARGE SCALE GENOMIC DNA]</scope>
    <source>
        <strain evidence="5 6">JC228</strain>
    </source>
</reference>
<dbReference type="InterPro" id="IPR003593">
    <property type="entry name" value="AAA+_ATPase"/>
</dbReference>
<evidence type="ECO:0000256" key="2">
    <source>
        <dbReference type="ARBA" id="ARBA00022741"/>
    </source>
</evidence>
<keyword evidence="3" id="KW-0067">ATP-binding</keyword>
<dbReference type="GO" id="GO:0005886">
    <property type="term" value="C:plasma membrane"/>
    <property type="evidence" value="ECO:0007669"/>
    <property type="project" value="TreeGrafter"/>
</dbReference>
<dbReference type="NCBIfam" id="NF041000">
    <property type="entry name" value="ATPase_ComGA"/>
    <property type="match status" value="1"/>
</dbReference>